<dbReference type="AlphaFoldDB" id="A0A8J5TQV6"/>
<reference evidence="2" key="1">
    <citation type="submission" date="2021-04" db="EMBL/GenBank/DDBJ databases">
        <title>First draft genome resource for Brassicaceae pathogens Fusarium oxysporum f. sp. raphani and Fusarium oxysporum f. sp. rapae.</title>
        <authorList>
            <person name="Asai S."/>
        </authorList>
    </citation>
    <scope>NUCLEOTIDE SEQUENCE</scope>
    <source>
        <strain evidence="2">Tf1262</strain>
    </source>
</reference>
<proteinExistence type="predicted"/>
<dbReference type="EMBL" id="JAELUR010000032">
    <property type="protein sequence ID" value="KAG7405769.1"/>
    <property type="molecule type" value="Genomic_DNA"/>
</dbReference>
<evidence type="ECO:0000259" key="1">
    <source>
        <dbReference type="Pfam" id="PF10551"/>
    </source>
</evidence>
<gene>
    <name evidence="2" type="ORF">Forpi1262_v018342</name>
</gene>
<dbReference type="GO" id="GO:0006355">
    <property type="term" value="P:regulation of DNA-templated transcription"/>
    <property type="evidence" value="ECO:0007669"/>
    <property type="project" value="InterPro"/>
</dbReference>
<dbReference type="InterPro" id="IPR031052">
    <property type="entry name" value="FHY3/FAR1"/>
</dbReference>
<accession>A0A8J5TQV6</accession>
<protein>
    <submittedName>
        <fullName evidence="2">PKS-NRPS hybrid synthetase</fullName>
    </submittedName>
</protein>
<comment type="caution">
    <text evidence="2">The sequence shown here is derived from an EMBL/GenBank/DDBJ whole genome shotgun (WGS) entry which is preliminary data.</text>
</comment>
<feature type="domain" description="MULE transposase" evidence="1">
    <location>
        <begin position="272"/>
        <end position="375"/>
    </location>
</feature>
<dbReference type="PANTHER" id="PTHR31669:SF251">
    <property type="entry name" value="PROTEIN FAR1-RELATED SEQUENCE"/>
    <property type="match status" value="1"/>
</dbReference>
<dbReference type="Proteomes" id="UP000693942">
    <property type="component" value="Unassembled WGS sequence"/>
</dbReference>
<dbReference type="PANTHER" id="PTHR31669">
    <property type="entry name" value="PROTEIN FAR1-RELATED SEQUENCE 10-RELATED"/>
    <property type="match status" value="1"/>
</dbReference>
<sequence length="508" mass="58337">MEVQYRDTLPNDVRSAFDKAIEALPQEHLRAPVTGDEVNSPKEALRWFQDYAFTQGFALVTASKSRDRLRVHCIHHGKKTRNTRKLPDTVTKGGDRKKELTYVKSKECPYSLYASYKTIRSGHGGVEERKNWIVGFTYTYHTHPPLQNPFHYACHRSRIPGRVEAVELALAHRAAGLAATESTRILDQHGLGNCLSAKEFYNLSRSEGRRSSKEALDLLLTCLEFEDFCVRCFFKYLLDDQGRRTARVLEHLFFCSSEQIRLGRRFVSGFLMQTDATFNTNCLHLPLSVIVGITNTGKTFPLAFAFITSESAEAFEFVNAQLAELVWYDCPPPRVVLGDQSKGLTAAMAVSQGRTDQGYQDGQILQLCEWHVAQNFKKRLLDSGNYTKERREELSRFIWDYIQSLDEMQLEERRGKLLAEFREPERLYLKKSWEPKERQFVRAYTRQYPNVGCNSTQRNESYHVVVKESLNRQLPLQTSCQKLAESLKKLTKKITGEEDRAGQMSPGC</sequence>
<organism evidence="2 3">
    <name type="scientific">Fusarium oxysporum f. sp. raphani</name>
    <dbReference type="NCBI Taxonomy" id="96318"/>
    <lineage>
        <taxon>Eukaryota</taxon>
        <taxon>Fungi</taxon>
        <taxon>Dikarya</taxon>
        <taxon>Ascomycota</taxon>
        <taxon>Pezizomycotina</taxon>
        <taxon>Sordariomycetes</taxon>
        <taxon>Hypocreomycetidae</taxon>
        <taxon>Hypocreales</taxon>
        <taxon>Nectriaceae</taxon>
        <taxon>Fusarium</taxon>
        <taxon>Fusarium oxysporum species complex</taxon>
    </lineage>
</organism>
<dbReference type="Pfam" id="PF10551">
    <property type="entry name" value="MULE"/>
    <property type="match status" value="1"/>
</dbReference>
<evidence type="ECO:0000313" key="3">
    <source>
        <dbReference type="Proteomes" id="UP000693942"/>
    </source>
</evidence>
<dbReference type="InterPro" id="IPR018289">
    <property type="entry name" value="MULE_transposase_dom"/>
</dbReference>
<name>A0A8J5TQV6_FUSOX</name>
<evidence type="ECO:0000313" key="2">
    <source>
        <dbReference type="EMBL" id="KAG7405769.1"/>
    </source>
</evidence>